<dbReference type="InterPro" id="IPR037126">
    <property type="entry name" value="PdaC/RsiV-like_sf"/>
</dbReference>
<sequence>MNKGMKWSSAVLAASILLGGTSLTEATSTYAASAASTAAKQSAQQPSVVLKYNGKTLSQQGKALNGNTMIPLTVLRDTFGYSISYNSVTRTYTAGTGSTKLNLEVSEYGVATNLNGYYLYSNTSDEAKIMDGRLYVPFKLLNDYLGFQGVYNPAQKSLDISKRVMNDIRITSESLDKSNNNASIVIGYPHVSGLTEEAQQAINAVLKQKAESFAAASEKQAGQRDGKVERKYGFQQNYAVTFNREGVLSIVIDQYSYTGGAHGITVREGLTFSLKDGKQIELGDLLKSAPNYKQTLDSKLKEKMKKEPFEVEAVGLKDKPDFYVKEGGLAIFYQQYEIAPYAAGFPTYTFTFGELLPKGANPFAAVQ</sequence>
<dbReference type="Pfam" id="PF07833">
    <property type="entry name" value="Cu_amine_oxidN1"/>
    <property type="match status" value="1"/>
</dbReference>
<dbReference type="Gene3D" id="3.30.565.40">
    <property type="entry name" value="Fervidobacterium nodosum Rt17-B1 like"/>
    <property type="match status" value="1"/>
</dbReference>
<evidence type="ECO:0000313" key="5">
    <source>
        <dbReference type="EMBL" id="UVI30192.1"/>
    </source>
</evidence>
<keyword evidence="6" id="KW-1185">Reference proteome</keyword>
<evidence type="ECO:0000259" key="2">
    <source>
        <dbReference type="Pfam" id="PF07833"/>
    </source>
</evidence>
<name>A0ABY5SBN4_9BACL</name>
<dbReference type="EMBL" id="CP091430">
    <property type="protein sequence ID" value="UVI30192.1"/>
    <property type="molecule type" value="Genomic_DNA"/>
</dbReference>
<keyword evidence="1" id="KW-0732">Signal</keyword>
<proteinExistence type="predicted"/>
<dbReference type="Proteomes" id="UP001057877">
    <property type="component" value="Chromosome"/>
</dbReference>
<dbReference type="SUPFAM" id="SSF55383">
    <property type="entry name" value="Copper amine oxidase, domain N"/>
    <property type="match status" value="1"/>
</dbReference>
<gene>
    <name evidence="5" type="ORF">L1F29_33315</name>
</gene>
<dbReference type="Pfam" id="PF13739">
    <property type="entry name" value="PdaC"/>
    <property type="match status" value="1"/>
</dbReference>
<dbReference type="InterPro" id="IPR012854">
    <property type="entry name" value="Cu_amine_oxidase-like_N"/>
</dbReference>
<dbReference type="InterPro" id="IPR036582">
    <property type="entry name" value="Mao_N_sf"/>
</dbReference>
<dbReference type="InterPro" id="IPR021729">
    <property type="entry name" value="DUF3298"/>
</dbReference>
<organism evidence="5 6">
    <name type="scientific">Paenibacillus spongiae</name>
    <dbReference type="NCBI Taxonomy" id="2909671"/>
    <lineage>
        <taxon>Bacteria</taxon>
        <taxon>Bacillati</taxon>
        <taxon>Bacillota</taxon>
        <taxon>Bacilli</taxon>
        <taxon>Bacillales</taxon>
        <taxon>Paenibacillaceae</taxon>
        <taxon>Paenibacillus</taxon>
    </lineage>
</organism>
<protein>
    <submittedName>
        <fullName evidence="5">DUF4163 domain-containing protein</fullName>
    </submittedName>
</protein>
<accession>A0ABY5SBN4</accession>
<dbReference type="Pfam" id="PF11738">
    <property type="entry name" value="DUF3298"/>
    <property type="match status" value="1"/>
</dbReference>
<feature type="chain" id="PRO_5045189462" evidence="1">
    <location>
        <begin position="27"/>
        <end position="367"/>
    </location>
</feature>
<evidence type="ECO:0000259" key="4">
    <source>
        <dbReference type="Pfam" id="PF13739"/>
    </source>
</evidence>
<feature type="domain" description="Deacetylase PdaC" evidence="4">
    <location>
        <begin position="177"/>
        <end position="265"/>
    </location>
</feature>
<reference evidence="5" key="1">
    <citation type="submission" date="2022-01" db="EMBL/GenBank/DDBJ databases">
        <title>Paenibacillus spongiae sp. nov., isolated from marine sponge.</title>
        <authorList>
            <person name="Li Z."/>
            <person name="Zhang M."/>
        </authorList>
    </citation>
    <scope>NUCLEOTIDE SEQUENCE</scope>
    <source>
        <strain evidence="5">PHS-Z3</strain>
    </source>
</reference>
<feature type="domain" description="Copper amine oxidase-like N-terminal" evidence="2">
    <location>
        <begin position="53"/>
        <end position="157"/>
    </location>
</feature>
<dbReference type="InterPro" id="IPR025303">
    <property type="entry name" value="PdaC"/>
</dbReference>
<dbReference type="Gene3D" id="3.90.640.20">
    <property type="entry name" value="Heat-shock cognate protein, ATPase"/>
    <property type="match status" value="1"/>
</dbReference>
<evidence type="ECO:0000256" key="1">
    <source>
        <dbReference type="SAM" id="SignalP"/>
    </source>
</evidence>
<evidence type="ECO:0000313" key="6">
    <source>
        <dbReference type="Proteomes" id="UP001057877"/>
    </source>
</evidence>
<feature type="signal peptide" evidence="1">
    <location>
        <begin position="1"/>
        <end position="26"/>
    </location>
</feature>
<evidence type="ECO:0000259" key="3">
    <source>
        <dbReference type="Pfam" id="PF11738"/>
    </source>
</evidence>
<dbReference type="RefSeq" id="WP_258386262.1">
    <property type="nucleotide sequence ID" value="NZ_CP091430.1"/>
</dbReference>
<feature type="domain" description="DUF3298" evidence="3">
    <location>
        <begin position="284"/>
        <end position="350"/>
    </location>
</feature>
<dbReference type="Gene3D" id="3.30.457.10">
    <property type="entry name" value="Copper amine oxidase-like, N-terminal domain"/>
    <property type="match status" value="1"/>
</dbReference>